<dbReference type="Gene3D" id="3.30.700.10">
    <property type="entry name" value="Glycoprotein, Type 4 Pilin"/>
    <property type="match status" value="1"/>
</dbReference>
<dbReference type="Proteomes" id="UP000422644">
    <property type="component" value="Chromosome"/>
</dbReference>
<dbReference type="InterPro" id="IPR045584">
    <property type="entry name" value="Pilin-like"/>
</dbReference>
<keyword evidence="3" id="KW-1185">Reference proteome</keyword>
<dbReference type="EMBL" id="AP019831">
    <property type="protein sequence ID" value="BBM44798.1"/>
    <property type="molecule type" value="Genomic_DNA"/>
</dbReference>
<feature type="transmembrane region" description="Helical" evidence="1">
    <location>
        <begin position="12"/>
        <end position="33"/>
    </location>
</feature>
<dbReference type="SUPFAM" id="SSF54523">
    <property type="entry name" value="Pili subunits"/>
    <property type="match status" value="1"/>
</dbReference>
<dbReference type="InterPro" id="IPR012902">
    <property type="entry name" value="N_methyl_site"/>
</dbReference>
<sequence>MRIKGNNKGFTLIEVLLYISIMAILFMVVSVNLQRQRQNQEFAIQKRNVSQFIRKIQQYAQHNRKEYVLDFKISEKTAYFLDEKNGKKDIVDKMEISQNLSYMTNNSNKNADFRRRTTNEGNFEKGFSVYLMDKKGEKIYYRISTNTINAAKYPIISIYRAKKPINLSDDYSKVNLWEEEI</sequence>
<dbReference type="Pfam" id="PF07963">
    <property type="entry name" value="N_methyl"/>
    <property type="match status" value="1"/>
</dbReference>
<reference evidence="2 3" key="1">
    <citation type="submission" date="2019-07" db="EMBL/GenBank/DDBJ databases">
        <title>Complete Genome Sequence of Leptotrichia trevisanii Strain JMUB3870.</title>
        <authorList>
            <person name="Watanabe S."/>
            <person name="Cui L."/>
        </authorList>
    </citation>
    <scope>NUCLEOTIDE SEQUENCE [LARGE SCALE GENOMIC DNA]</scope>
    <source>
        <strain evidence="2 3">JMUB3870</strain>
    </source>
</reference>
<evidence type="ECO:0000256" key="1">
    <source>
        <dbReference type="SAM" id="Phobius"/>
    </source>
</evidence>
<keyword evidence="1" id="KW-0812">Transmembrane</keyword>
<accession>A0A510JZI0</accession>
<evidence type="ECO:0000313" key="3">
    <source>
        <dbReference type="Proteomes" id="UP000422644"/>
    </source>
</evidence>
<dbReference type="OrthoDB" id="80243at2"/>
<keyword evidence="1" id="KW-1133">Transmembrane helix</keyword>
<dbReference type="RefSeq" id="WP_155282572.1">
    <property type="nucleotide sequence ID" value="NZ_AP019831.1"/>
</dbReference>
<evidence type="ECO:0008006" key="4">
    <source>
        <dbReference type="Google" id="ProtNLM"/>
    </source>
</evidence>
<name>A0A510JZI0_9FUSO</name>
<evidence type="ECO:0000313" key="2">
    <source>
        <dbReference type="EMBL" id="BBM44798.1"/>
    </source>
</evidence>
<keyword evidence="1" id="KW-0472">Membrane</keyword>
<gene>
    <name evidence="2" type="ORF">JMUB3870_0916</name>
</gene>
<protein>
    <recommendedName>
        <fullName evidence="4">Prepilin-type cleavage/methylation protein</fullName>
    </recommendedName>
</protein>
<dbReference type="NCBIfam" id="TIGR02532">
    <property type="entry name" value="IV_pilin_GFxxxE"/>
    <property type="match status" value="1"/>
</dbReference>
<organism evidence="2 3">
    <name type="scientific">Leptotrichia trevisanii</name>
    <dbReference type="NCBI Taxonomy" id="109328"/>
    <lineage>
        <taxon>Bacteria</taxon>
        <taxon>Fusobacteriati</taxon>
        <taxon>Fusobacteriota</taxon>
        <taxon>Fusobacteriia</taxon>
        <taxon>Fusobacteriales</taxon>
        <taxon>Leptotrichiaceae</taxon>
        <taxon>Leptotrichia</taxon>
    </lineage>
</organism>
<proteinExistence type="predicted"/>
<dbReference type="AlphaFoldDB" id="A0A510JZI0"/>